<dbReference type="Pfam" id="PF00849">
    <property type="entry name" value="PseudoU_synth_2"/>
    <property type="match status" value="1"/>
</dbReference>
<evidence type="ECO:0000313" key="8">
    <source>
        <dbReference type="Proteomes" id="UP000243739"/>
    </source>
</evidence>
<dbReference type="GO" id="GO:0140098">
    <property type="term" value="F:catalytic activity, acting on RNA"/>
    <property type="evidence" value="ECO:0007669"/>
    <property type="project" value="UniProtKB-ARBA"/>
</dbReference>
<organism evidence="7 8">
    <name type="scientific">Vulcanibacillus modesticaldus</name>
    <dbReference type="NCBI Taxonomy" id="337097"/>
    <lineage>
        <taxon>Bacteria</taxon>
        <taxon>Bacillati</taxon>
        <taxon>Bacillota</taxon>
        <taxon>Bacilli</taxon>
        <taxon>Bacillales</taxon>
        <taxon>Bacillaceae</taxon>
        <taxon>Vulcanibacillus</taxon>
    </lineage>
</organism>
<keyword evidence="8" id="KW-1185">Reference proteome</keyword>
<proteinExistence type="inferred from homology"/>
<keyword evidence="3 5" id="KW-0413">Isomerase</keyword>
<name>A0A1D2YWM0_9BACI</name>
<evidence type="ECO:0000259" key="6">
    <source>
        <dbReference type="Pfam" id="PF00849"/>
    </source>
</evidence>
<dbReference type="CDD" id="cd02869">
    <property type="entry name" value="PseudoU_synth_RluA_like"/>
    <property type="match status" value="1"/>
</dbReference>
<dbReference type="SUPFAM" id="SSF55120">
    <property type="entry name" value="Pseudouridine synthase"/>
    <property type="match status" value="1"/>
</dbReference>
<dbReference type="InterPro" id="IPR050188">
    <property type="entry name" value="RluA_PseudoU_synthase"/>
</dbReference>
<evidence type="ECO:0000256" key="3">
    <source>
        <dbReference type="ARBA" id="ARBA00023235"/>
    </source>
</evidence>
<sequence length="305" mass="35034">MSQMNELLKIKIAKDFDGLMIKEILYDHYHFSRKSLAKIKNNKGIFLNGVHVYVTMRVKEGDTLQILVPEETSTDIIPQPIPINIVYEDLDIVVINKPPNIVVHPTKNHFLGTIANGLMYYWQTKGKQYRFRPVHRLDKDTSGLFVVAKNQYSHHKLALQLQTRNLKRIYHAIVHGTVAKEADIIDAPILKDPDHAVKRIVVPKILKEGKPAITFYKTIKRSKDFSLVELELATGRTHQIRVHMSHINHPLVGDDLYGGQKIAGMNRQALHAIKLQFNHPISERFLSFSVPYPEDMQQFISLNVN</sequence>
<comment type="similarity">
    <text evidence="2 5">Belongs to the pseudouridine synthase RluA family.</text>
</comment>
<evidence type="ECO:0000256" key="4">
    <source>
        <dbReference type="PIRSR" id="PIRSR606225-1"/>
    </source>
</evidence>
<dbReference type="EC" id="5.4.99.-" evidence="5"/>
<dbReference type="InterPro" id="IPR020103">
    <property type="entry name" value="PsdUridine_synth_cat_dom_sf"/>
</dbReference>
<dbReference type="GO" id="GO:0009982">
    <property type="term" value="F:pseudouridine synthase activity"/>
    <property type="evidence" value="ECO:0007669"/>
    <property type="project" value="InterPro"/>
</dbReference>
<evidence type="ECO:0000256" key="5">
    <source>
        <dbReference type="RuleBase" id="RU362028"/>
    </source>
</evidence>
<dbReference type="FunFam" id="3.30.2350.10:FF:000005">
    <property type="entry name" value="Pseudouridine synthase"/>
    <property type="match status" value="1"/>
</dbReference>
<evidence type="ECO:0000313" key="7">
    <source>
        <dbReference type="EMBL" id="OEG00013.1"/>
    </source>
</evidence>
<feature type="active site" evidence="4">
    <location>
        <position position="138"/>
    </location>
</feature>
<dbReference type="STRING" id="337097.BHF71_06830"/>
<dbReference type="Gene3D" id="3.30.2350.10">
    <property type="entry name" value="Pseudouridine synthase"/>
    <property type="match status" value="1"/>
</dbReference>
<dbReference type="InterPro" id="IPR006225">
    <property type="entry name" value="PsdUridine_synth_RluC/D"/>
</dbReference>
<dbReference type="PANTHER" id="PTHR21600">
    <property type="entry name" value="MITOCHONDRIAL RNA PSEUDOURIDINE SYNTHASE"/>
    <property type="match status" value="1"/>
</dbReference>
<dbReference type="GO" id="GO:0000455">
    <property type="term" value="P:enzyme-directed rRNA pseudouridine synthesis"/>
    <property type="evidence" value="ECO:0007669"/>
    <property type="project" value="TreeGrafter"/>
</dbReference>
<dbReference type="PANTHER" id="PTHR21600:SF44">
    <property type="entry name" value="RIBOSOMAL LARGE SUBUNIT PSEUDOURIDINE SYNTHASE D"/>
    <property type="match status" value="1"/>
</dbReference>
<feature type="domain" description="Pseudouridine synthase RsuA/RluA-like" evidence="6">
    <location>
        <begin position="91"/>
        <end position="246"/>
    </location>
</feature>
<gene>
    <name evidence="7" type="ORF">BHF71_06830</name>
</gene>
<protein>
    <recommendedName>
        <fullName evidence="5">Pseudouridine synthase</fullName>
        <ecNumber evidence="5">5.4.99.-</ecNumber>
    </recommendedName>
</protein>
<comment type="function">
    <text evidence="5">Responsible for synthesis of pseudouridine from uracil.</text>
</comment>
<dbReference type="PROSITE" id="PS01129">
    <property type="entry name" value="PSI_RLU"/>
    <property type="match status" value="1"/>
</dbReference>
<comment type="catalytic activity">
    <reaction evidence="1 5">
        <text>a uridine in RNA = a pseudouridine in RNA</text>
        <dbReference type="Rhea" id="RHEA:48348"/>
        <dbReference type="Rhea" id="RHEA-COMP:12068"/>
        <dbReference type="Rhea" id="RHEA-COMP:12069"/>
        <dbReference type="ChEBI" id="CHEBI:65314"/>
        <dbReference type="ChEBI" id="CHEBI:65315"/>
    </reaction>
</comment>
<dbReference type="InterPro" id="IPR006145">
    <property type="entry name" value="PsdUridine_synth_RsuA/RluA"/>
</dbReference>
<dbReference type="GO" id="GO:0003723">
    <property type="term" value="F:RNA binding"/>
    <property type="evidence" value="ECO:0007669"/>
    <property type="project" value="InterPro"/>
</dbReference>
<evidence type="ECO:0000256" key="1">
    <source>
        <dbReference type="ARBA" id="ARBA00000073"/>
    </source>
</evidence>
<dbReference type="Proteomes" id="UP000243739">
    <property type="component" value="Unassembled WGS sequence"/>
</dbReference>
<dbReference type="InterPro" id="IPR006224">
    <property type="entry name" value="PsdUridine_synth_RluA-like_CS"/>
</dbReference>
<accession>A0A1D2YWM0</accession>
<dbReference type="NCBIfam" id="TIGR00005">
    <property type="entry name" value="rluA_subfam"/>
    <property type="match status" value="1"/>
</dbReference>
<dbReference type="AlphaFoldDB" id="A0A1D2YWM0"/>
<comment type="caution">
    <text evidence="7">The sequence shown here is derived from an EMBL/GenBank/DDBJ whole genome shotgun (WGS) entry which is preliminary data.</text>
</comment>
<reference evidence="7 8" key="1">
    <citation type="submission" date="2016-09" db="EMBL/GenBank/DDBJ databases">
        <title>Draft genome sequence for the type strain of Vulcanibacillus modesticaldus BR, a strictly anaerobic, moderately thermophilic, and nitrate-reducing bacterium from deep sea-hydrothermal vents of the Mid-Atlantic Ridge.</title>
        <authorList>
            <person name="Abin C.A."/>
            <person name="Hollibaugh J.T."/>
        </authorList>
    </citation>
    <scope>NUCLEOTIDE SEQUENCE [LARGE SCALE GENOMIC DNA]</scope>
    <source>
        <strain evidence="7 8">BR</strain>
    </source>
</reference>
<evidence type="ECO:0000256" key="2">
    <source>
        <dbReference type="ARBA" id="ARBA00010876"/>
    </source>
</evidence>
<dbReference type="EMBL" id="MIJF01000010">
    <property type="protein sequence ID" value="OEG00013.1"/>
    <property type="molecule type" value="Genomic_DNA"/>
</dbReference>